<comment type="caution">
    <text evidence="2">The sequence shown here is derived from an EMBL/GenBank/DDBJ whole genome shotgun (WGS) entry which is preliminary data.</text>
</comment>
<proteinExistence type="predicted"/>
<dbReference type="EMBL" id="JAENIK010000009">
    <property type="protein sequence ID" value="MBK1815689.1"/>
    <property type="molecule type" value="Genomic_DNA"/>
</dbReference>
<accession>A0A934R5T3</accession>
<gene>
    <name evidence="2" type="ORF">JIN84_08680</name>
</gene>
<keyword evidence="3" id="KW-1185">Reference proteome</keyword>
<name>A0A934R5T3_9BACT</name>
<dbReference type="AlphaFoldDB" id="A0A934R5T3"/>
<feature type="region of interest" description="Disordered" evidence="1">
    <location>
        <begin position="171"/>
        <end position="196"/>
    </location>
</feature>
<feature type="compositionally biased region" description="Basic and acidic residues" evidence="1">
    <location>
        <begin position="187"/>
        <end position="196"/>
    </location>
</feature>
<sequence>MKTSIMIARAAGLAVILGMGRTASGEEPAGKPVMRDAATHEELSSALRKIQQQDPMKAFEAVKGEDPSVAHQPGDLVSRSEILCFNGIATLVPKGAIVQTPKNLSDRLVMKPGAKIKTWADFYALNRGWINTVEVSLVQAEGKEPIAEQTREHIVKSGNLTVATYRGNPISVLPPKVAPPAPATPAEESKEKPTKP</sequence>
<evidence type="ECO:0000313" key="2">
    <source>
        <dbReference type="EMBL" id="MBK1815689.1"/>
    </source>
</evidence>
<reference evidence="2" key="1">
    <citation type="submission" date="2021-01" db="EMBL/GenBank/DDBJ databases">
        <title>Modified the classification status of verrucomicrobia.</title>
        <authorList>
            <person name="Feng X."/>
        </authorList>
    </citation>
    <scope>NUCLEOTIDE SEQUENCE</scope>
    <source>
        <strain evidence="2">JCM 18052</strain>
    </source>
</reference>
<organism evidence="2 3">
    <name type="scientific">Luteolibacter yonseiensis</name>
    <dbReference type="NCBI Taxonomy" id="1144680"/>
    <lineage>
        <taxon>Bacteria</taxon>
        <taxon>Pseudomonadati</taxon>
        <taxon>Verrucomicrobiota</taxon>
        <taxon>Verrucomicrobiia</taxon>
        <taxon>Verrucomicrobiales</taxon>
        <taxon>Verrucomicrobiaceae</taxon>
        <taxon>Luteolibacter</taxon>
    </lineage>
</organism>
<dbReference type="RefSeq" id="WP_200350646.1">
    <property type="nucleotide sequence ID" value="NZ_BAABHZ010000008.1"/>
</dbReference>
<dbReference type="Proteomes" id="UP000600139">
    <property type="component" value="Unassembled WGS sequence"/>
</dbReference>
<evidence type="ECO:0000313" key="3">
    <source>
        <dbReference type="Proteomes" id="UP000600139"/>
    </source>
</evidence>
<protein>
    <submittedName>
        <fullName evidence="2">Uncharacterized protein</fullName>
    </submittedName>
</protein>
<evidence type="ECO:0000256" key="1">
    <source>
        <dbReference type="SAM" id="MobiDB-lite"/>
    </source>
</evidence>